<dbReference type="Proteomes" id="UP000885986">
    <property type="component" value="Unassembled WGS sequence"/>
</dbReference>
<dbReference type="AlphaFoldDB" id="A0A7C2TFH6"/>
<protein>
    <submittedName>
        <fullName evidence="5">YhbY family RNA-binding protein</fullName>
    </submittedName>
</protein>
<evidence type="ECO:0000256" key="1">
    <source>
        <dbReference type="ARBA" id="ARBA00022884"/>
    </source>
</evidence>
<sequence>MKQEKYYLSGKQALELRGQGHHLKPTAMVGREGVTPAVLEALTAVLAAHELVKVKVQEGSPLETAAAAEKLAAGSKAKIVQVIGHIVLLYRPKPPEQEKSAPPTGAPCRLGRCAKPRGGGVRQQRAKPATPKIGRPSRGTAVKGATRRPQGRSSGKR</sequence>
<dbReference type="SMART" id="SM01103">
    <property type="entry name" value="CRS1_YhbY"/>
    <property type="match status" value="1"/>
</dbReference>
<dbReference type="PANTHER" id="PTHR40065">
    <property type="entry name" value="RNA-BINDING PROTEIN YHBY"/>
    <property type="match status" value="1"/>
</dbReference>
<dbReference type="EMBL" id="DSDS01000025">
    <property type="protein sequence ID" value="HET97306.1"/>
    <property type="molecule type" value="Genomic_DNA"/>
</dbReference>
<reference evidence="5" key="1">
    <citation type="journal article" date="2020" name="mSystems">
        <title>Genome- and Community-Level Interaction Insights into Carbon Utilization and Element Cycling Functions of Hydrothermarchaeota in Hydrothermal Sediment.</title>
        <authorList>
            <person name="Zhou Z."/>
            <person name="Liu Y."/>
            <person name="Xu W."/>
            <person name="Pan J."/>
            <person name="Luo Z.H."/>
            <person name="Li M."/>
        </authorList>
    </citation>
    <scope>NUCLEOTIDE SEQUENCE [LARGE SCALE GENOMIC DNA]</scope>
    <source>
        <strain evidence="5">SpSt-1224</strain>
    </source>
</reference>
<evidence type="ECO:0000256" key="2">
    <source>
        <dbReference type="PROSITE-ProRule" id="PRU00626"/>
    </source>
</evidence>
<organism evidence="5">
    <name type="scientific">Desulfurivibrio alkaliphilus</name>
    <dbReference type="NCBI Taxonomy" id="427923"/>
    <lineage>
        <taxon>Bacteria</taxon>
        <taxon>Pseudomonadati</taxon>
        <taxon>Thermodesulfobacteriota</taxon>
        <taxon>Desulfobulbia</taxon>
        <taxon>Desulfobulbales</taxon>
        <taxon>Desulfobulbaceae</taxon>
        <taxon>Desulfurivibrio</taxon>
    </lineage>
</organism>
<accession>A0A7C2TFH6</accession>
<gene>
    <name evidence="5" type="ORF">ENN98_01110</name>
</gene>
<dbReference type="Pfam" id="PF01985">
    <property type="entry name" value="CRS1_YhbY"/>
    <property type="match status" value="1"/>
</dbReference>
<feature type="compositionally biased region" description="Basic residues" evidence="3">
    <location>
        <begin position="145"/>
        <end position="157"/>
    </location>
</feature>
<evidence type="ECO:0000256" key="3">
    <source>
        <dbReference type="SAM" id="MobiDB-lite"/>
    </source>
</evidence>
<comment type="caution">
    <text evidence="5">The sequence shown here is derived from an EMBL/GenBank/DDBJ whole genome shotgun (WGS) entry which is preliminary data.</text>
</comment>
<feature type="domain" description="CRM" evidence="4">
    <location>
        <begin position="6"/>
        <end position="102"/>
    </location>
</feature>
<dbReference type="SUPFAM" id="SSF75471">
    <property type="entry name" value="YhbY-like"/>
    <property type="match status" value="1"/>
</dbReference>
<evidence type="ECO:0000313" key="5">
    <source>
        <dbReference type="EMBL" id="HET97306.1"/>
    </source>
</evidence>
<dbReference type="InterPro" id="IPR051925">
    <property type="entry name" value="RNA-binding_domain"/>
</dbReference>
<dbReference type="InterPro" id="IPR035920">
    <property type="entry name" value="YhbY-like_sf"/>
</dbReference>
<dbReference type="InterPro" id="IPR001890">
    <property type="entry name" value="RNA-binding_CRM"/>
</dbReference>
<feature type="region of interest" description="Disordered" evidence="3">
    <location>
        <begin position="92"/>
        <end position="157"/>
    </location>
</feature>
<evidence type="ECO:0000259" key="4">
    <source>
        <dbReference type="PROSITE" id="PS51295"/>
    </source>
</evidence>
<keyword evidence="1 2" id="KW-0694">RNA-binding</keyword>
<dbReference type="PROSITE" id="PS51295">
    <property type="entry name" value="CRM"/>
    <property type="match status" value="1"/>
</dbReference>
<proteinExistence type="predicted"/>
<dbReference type="Gene3D" id="3.30.110.60">
    <property type="entry name" value="YhbY-like"/>
    <property type="match status" value="1"/>
</dbReference>
<dbReference type="GO" id="GO:0003723">
    <property type="term" value="F:RNA binding"/>
    <property type="evidence" value="ECO:0007669"/>
    <property type="project" value="UniProtKB-UniRule"/>
</dbReference>
<name>A0A7C2TFH6_9BACT</name>
<dbReference type="PANTHER" id="PTHR40065:SF3">
    <property type="entry name" value="RNA-BINDING PROTEIN YHBY"/>
    <property type="match status" value="1"/>
</dbReference>